<dbReference type="PROSITE" id="PS01124">
    <property type="entry name" value="HTH_ARAC_FAMILY_2"/>
    <property type="match status" value="1"/>
</dbReference>
<dbReference type="SMART" id="SM00342">
    <property type="entry name" value="HTH_ARAC"/>
    <property type="match status" value="1"/>
</dbReference>
<organism evidence="5 6">
    <name type="scientific">Pseudolysobacter antarcticus</name>
    <dbReference type="NCBI Taxonomy" id="2511995"/>
    <lineage>
        <taxon>Bacteria</taxon>
        <taxon>Pseudomonadati</taxon>
        <taxon>Pseudomonadota</taxon>
        <taxon>Gammaproteobacteria</taxon>
        <taxon>Lysobacterales</taxon>
        <taxon>Rhodanobacteraceae</taxon>
        <taxon>Pseudolysobacter</taxon>
    </lineage>
</organism>
<dbReference type="EMBL" id="CP035704">
    <property type="protein sequence ID" value="QBB71174.1"/>
    <property type="molecule type" value="Genomic_DNA"/>
</dbReference>
<gene>
    <name evidence="5" type="ORF">ELE36_12880</name>
</gene>
<dbReference type="InterPro" id="IPR009057">
    <property type="entry name" value="Homeodomain-like_sf"/>
</dbReference>
<dbReference type="Proteomes" id="UP000291562">
    <property type="component" value="Chromosome"/>
</dbReference>
<evidence type="ECO:0000259" key="4">
    <source>
        <dbReference type="PROSITE" id="PS01124"/>
    </source>
</evidence>
<keyword evidence="6" id="KW-1185">Reference proteome</keyword>
<dbReference type="Pfam" id="PF12833">
    <property type="entry name" value="HTH_18"/>
    <property type="match status" value="1"/>
</dbReference>
<dbReference type="SUPFAM" id="SSF46689">
    <property type="entry name" value="Homeodomain-like"/>
    <property type="match status" value="2"/>
</dbReference>
<evidence type="ECO:0000256" key="2">
    <source>
        <dbReference type="ARBA" id="ARBA00023125"/>
    </source>
</evidence>
<feature type="domain" description="HTH araC/xylS-type" evidence="4">
    <location>
        <begin position="191"/>
        <end position="289"/>
    </location>
</feature>
<sequence>MQLEPLRLTLGRTLNLAPNQLPTEQEDAVHVLLCERLARVVVPMGMIGLWCPLTNGMWVETMGSRSFVGRGELYVSDVDFAHEVTVPSRGAVIAVLARATTWQKMMALSPASRRILPPVFPAVQSAGCPLRLAFLRLVRCAMLETANVDEMHSWRDWGELMARVQSPMVALFHRCPGSSVTRRSQIFMRLQRVRHLLQVGFARDIHVSALAALSNYSRGRLIRLFTQVFGESPYSFLLQTRIENASQLIRQTDMNLSEVWRMVGFENRASFARSFKKRAGETASAFRAASREVECIKD</sequence>
<dbReference type="PANTHER" id="PTHR46796:SF7">
    <property type="entry name" value="ARAC FAMILY TRANSCRIPTIONAL REGULATOR"/>
    <property type="match status" value="1"/>
</dbReference>
<evidence type="ECO:0000256" key="3">
    <source>
        <dbReference type="ARBA" id="ARBA00023163"/>
    </source>
</evidence>
<accession>A0A411HL86</accession>
<protein>
    <submittedName>
        <fullName evidence="5">AraC family transcriptional regulator</fullName>
    </submittedName>
</protein>
<keyword evidence="1" id="KW-0805">Transcription regulation</keyword>
<proteinExistence type="predicted"/>
<dbReference type="PANTHER" id="PTHR46796">
    <property type="entry name" value="HTH-TYPE TRANSCRIPTIONAL ACTIVATOR RHAS-RELATED"/>
    <property type="match status" value="1"/>
</dbReference>
<dbReference type="Gene3D" id="1.10.10.60">
    <property type="entry name" value="Homeodomain-like"/>
    <property type="match status" value="2"/>
</dbReference>
<dbReference type="InterPro" id="IPR050204">
    <property type="entry name" value="AraC_XylS_family_regulators"/>
</dbReference>
<dbReference type="RefSeq" id="WP_129833920.1">
    <property type="nucleotide sequence ID" value="NZ_CP035704.1"/>
</dbReference>
<name>A0A411HL86_9GAMM</name>
<dbReference type="GO" id="GO:0043565">
    <property type="term" value="F:sequence-specific DNA binding"/>
    <property type="evidence" value="ECO:0007669"/>
    <property type="project" value="InterPro"/>
</dbReference>
<dbReference type="GO" id="GO:0003700">
    <property type="term" value="F:DNA-binding transcription factor activity"/>
    <property type="evidence" value="ECO:0007669"/>
    <property type="project" value="InterPro"/>
</dbReference>
<keyword evidence="3" id="KW-0804">Transcription</keyword>
<dbReference type="KEGG" id="xbc:ELE36_12880"/>
<dbReference type="InterPro" id="IPR018060">
    <property type="entry name" value="HTH_AraC"/>
</dbReference>
<reference evidence="5 6" key="1">
    <citation type="submission" date="2019-01" db="EMBL/GenBank/DDBJ databases">
        <title>Pseudolysobacter antarctica gen. nov., sp. nov., isolated from Fildes Peninsula, Antarctica.</title>
        <authorList>
            <person name="Wei Z."/>
            <person name="Peng F."/>
        </authorList>
    </citation>
    <scope>NUCLEOTIDE SEQUENCE [LARGE SCALE GENOMIC DNA]</scope>
    <source>
        <strain evidence="5 6">AQ6-296</strain>
    </source>
</reference>
<keyword evidence="2" id="KW-0238">DNA-binding</keyword>
<evidence type="ECO:0000313" key="5">
    <source>
        <dbReference type="EMBL" id="QBB71174.1"/>
    </source>
</evidence>
<evidence type="ECO:0000256" key="1">
    <source>
        <dbReference type="ARBA" id="ARBA00023015"/>
    </source>
</evidence>
<evidence type="ECO:0000313" key="6">
    <source>
        <dbReference type="Proteomes" id="UP000291562"/>
    </source>
</evidence>
<dbReference type="AlphaFoldDB" id="A0A411HL86"/>
<dbReference type="OrthoDB" id="6053579at2"/>